<proteinExistence type="predicted"/>
<dbReference type="AlphaFoldDB" id="A0AAI8TP64"/>
<reference evidence="3 5" key="1">
    <citation type="journal article" date="2019" name="Emerg. Microbes Infect.">
        <title>Comprehensive subspecies identification of 175 nontuberculous mycobacteria species based on 7547 genomic profiles.</title>
        <authorList>
            <person name="Matsumoto Y."/>
            <person name="Kinjo T."/>
            <person name="Motooka D."/>
            <person name="Nabeya D."/>
            <person name="Jung N."/>
            <person name="Uechi K."/>
            <person name="Horii T."/>
            <person name="Iida T."/>
            <person name="Fujita J."/>
            <person name="Nakamura S."/>
        </authorList>
    </citation>
    <scope>NUCLEOTIDE SEQUENCE [LARGE SCALE GENOMIC DNA]</scope>
    <source>
        <strain evidence="3 5">JCM 12375</strain>
    </source>
</reference>
<reference evidence="3" key="2">
    <citation type="submission" date="2020-02" db="EMBL/GenBank/DDBJ databases">
        <authorList>
            <person name="Matsumoto Y."/>
            <person name="Motooka D."/>
            <person name="Nakamura S."/>
        </authorList>
    </citation>
    <scope>NUCLEOTIDE SEQUENCE</scope>
    <source>
        <strain evidence="3">JCM 12375</strain>
    </source>
</reference>
<dbReference type="Proteomes" id="UP000465622">
    <property type="component" value="Chromosome"/>
</dbReference>
<name>A0AAI8TP64_MYCME</name>
<keyword evidence="2" id="KW-1133">Transmembrane helix</keyword>
<dbReference type="EMBL" id="AP027452">
    <property type="protein sequence ID" value="BDY26153.1"/>
    <property type="molecule type" value="Genomic_DNA"/>
</dbReference>
<evidence type="ECO:0000313" key="4">
    <source>
        <dbReference type="EMBL" id="BDY26153.1"/>
    </source>
</evidence>
<protein>
    <submittedName>
        <fullName evidence="4">Uncharacterized protein</fullName>
    </submittedName>
</protein>
<feature type="compositionally biased region" description="Polar residues" evidence="1">
    <location>
        <begin position="60"/>
        <end position="78"/>
    </location>
</feature>
<gene>
    <name evidence="4" type="ORF">hbim_00064</name>
    <name evidence="3" type="ORF">MMAGJ_02760</name>
</gene>
<evidence type="ECO:0000313" key="5">
    <source>
        <dbReference type="Proteomes" id="UP000465622"/>
    </source>
</evidence>
<organism evidence="4 6">
    <name type="scientific">Mycolicibacterium mageritense</name>
    <name type="common">Mycobacterium mageritense</name>
    <dbReference type="NCBI Taxonomy" id="53462"/>
    <lineage>
        <taxon>Bacteria</taxon>
        <taxon>Bacillati</taxon>
        <taxon>Actinomycetota</taxon>
        <taxon>Actinomycetes</taxon>
        <taxon>Mycobacteriales</taxon>
        <taxon>Mycobacteriaceae</taxon>
        <taxon>Mycolicibacterium</taxon>
    </lineage>
</organism>
<evidence type="ECO:0000256" key="2">
    <source>
        <dbReference type="SAM" id="Phobius"/>
    </source>
</evidence>
<reference evidence="4" key="3">
    <citation type="submission" date="2023-03" db="EMBL/GenBank/DDBJ databases">
        <title>Draft genome sequence of a Mycolicibacterium mageritense strain H4_3_1 isolated from a hybrid biological-inorganic system reactor.</title>
        <authorList>
            <person name="Feng X."/>
            <person name="Kazama D."/>
            <person name="Sato K."/>
            <person name="Kobayashi H."/>
        </authorList>
    </citation>
    <scope>NUCLEOTIDE SEQUENCE</scope>
    <source>
        <strain evidence="4">H4_3_1</strain>
    </source>
</reference>
<keyword evidence="2" id="KW-0472">Membrane</keyword>
<dbReference type="EMBL" id="AP022567">
    <property type="protein sequence ID" value="BBX30994.1"/>
    <property type="molecule type" value="Genomic_DNA"/>
</dbReference>
<accession>A0AAI8TP64</accession>
<dbReference type="Proteomes" id="UP001241092">
    <property type="component" value="Chromosome"/>
</dbReference>
<evidence type="ECO:0000256" key="1">
    <source>
        <dbReference type="SAM" id="MobiDB-lite"/>
    </source>
</evidence>
<keyword evidence="5" id="KW-1185">Reference proteome</keyword>
<evidence type="ECO:0000313" key="3">
    <source>
        <dbReference type="EMBL" id="BBX30994.1"/>
    </source>
</evidence>
<keyword evidence="2" id="KW-0812">Transmembrane</keyword>
<evidence type="ECO:0000313" key="6">
    <source>
        <dbReference type="Proteomes" id="UP001241092"/>
    </source>
</evidence>
<feature type="region of interest" description="Disordered" evidence="1">
    <location>
        <begin position="59"/>
        <end position="93"/>
    </location>
</feature>
<feature type="transmembrane region" description="Helical" evidence="2">
    <location>
        <begin position="20"/>
        <end position="42"/>
    </location>
</feature>
<sequence length="93" mass="9513">MGWVRVANTKNSEVKNRTQVRFLMAVAGAAAAVAMAVLGPVMAQSSSAAGIFGDMPQASVGETETKSTAPSEPETTFATPPVKVELPDGYGNG</sequence>